<protein>
    <submittedName>
        <fullName evidence="1">Uncharacterized protein</fullName>
    </submittedName>
</protein>
<evidence type="ECO:0000313" key="2">
    <source>
        <dbReference type="Proteomes" id="UP000054538"/>
    </source>
</evidence>
<sequence>MVTCVPTSILHRQTTETHKYTWYVRGTAGSVLRSIVCGSKPSCIRALVFTSYITVHHSISTIQQHKDDHHSVGIGLASPHWWPRVTDHRSYAPNVVHYLDCLHGTTLYDILSLDYPLTKVVINGTTVTAECGLLSKTSGKDTRQYLCCRY</sequence>
<organism evidence="1 2">
    <name type="scientific">Paxillus rubicundulus Ve08.2h10</name>
    <dbReference type="NCBI Taxonomy" id="930991"/>
    <lineage>
        <taxon>Eukaryota</taxon>
        <taxon>Fungi</taxon>
        <taxon>Dikarya</taxon>
        <taxon>Basidiomycota</taxon>
        <taxon>Agaricomycotina</taxon>
        <taxon>Agaricomycetes</taxon>
        <taxon>Agaricomycetidae</taxon>
        <taxon>Boletales</taxon>
        <taxon>Paxilineae</taxon>
        <taxon>Paxillaceae</taxon>
        <taxon>Paxillus</taxon>
    </lineage>
</organism>
<reference evidence="1 2" key="1">
    <citation type="submission" date="2014-04" db="EMBL/GenBank/DDBJ databases">
        <authorList>
            <consortium name="DOE Joint Genome Institute"/>
            <person name="Kuo A."/>
            <person name="Kohler A."/>
            <person name="Jargeat P."/>
            <person name="Nagy L.G."/>
            <person name="Floudas D."/>
            <person name="Copeland A."/>
            <person name="Barry K.W."/>
            <person name="Cichocki N."/>
            <person name="Veneault-Fourrey C."/>
            <person name="LaButti K."/>
            <person name="Lindquist E.A."/>
            <person name="Lipzen A."/>
            <person name="Lundell T."/>
            <person name="Morin E."/>
            <person name="Murat C."/>
            <person name="Sun H."/>
            <person name="Tunlid A."/>
            <person name="Henrissat B."/>
            <person name="Grigoriev I.V."/>
            <person name="Hibbett D.S."/>
            <person name="Martin F."/>
            <person name="Nordberg H.P."/>
            <person name="Cantor M.N."/>
            <person name="Hua S.X."/>
        </authorList>
    </citation>
    <scope>NUCLEOTIDE SEQUENCE [LARGE SCALE GENOMIC DNA]</scope>
    <source>
        <strain evidence="1 2">Ve08.2h10</strain>
    </source>
</reference>
<reference evidence="2" key="2">
    <citation type="submission" date="2015-01" db="EMBL/GenBank/DDBJ databases">
        <title>Evolutionary Origins and Diversification of the Mycorrhizal Mutualists.</title>
        <authorList>
            <consortium name="DOE Joint Genome Institute"/>
            <consortium name="Mycorrhizal Genomics Consortium"/>
            <person name="Kohler A."/>
            <person name="Kuo A."/>
            <person name="Nagy L.G."/>
            <person name="Floudas D."/>
            <person name="Copeland A."/>
            <person name="Barry K.W."/>
            <person name="Cichocki N."/>
            <person name="Veneault-Fourrey C."/>
            <person name="LaButti K."/>
            <person name="Lindquist E.A."/>
            <person name="Lipzen A."/>
            <person name="Lundell T."/>
            <person name="Morin E."/>
            <person name="Murat C."/>
            <person name="Riley R."/>
            <person name="Ohm R."/>
            <person name="Sun H."/>
            <person name="Tunlid A."/>
            <person name="Henrissat B."/>
            <person name="Grigoriev I.V."/>
            <person name="Hibbett D.S."/>
            <person name="Martin F."/>
        </authorList>
    </citation>
    <scope>NUCLEOTIDE SEQUENCE [LARGE SCALE GENOMIC DNA]</scope>
    <source>
        <strain evidence="2">Ve08.2h10</strain>
    </source>
</reference>
<dbReference type="Proteomes" id="UP000054538">
    <property type="component" value="Unassembled WGS sequence"/>
</dbReference>
<evidence type="ECO:0000313" key="1">
    <source>
        <dbReference type="EMBL" id="KIK97347.1"/>
    </source>
</evidence>
<dbReference type="HOGENOM" id="CLU_1741167_0_0_1"/>
<dbReference type="OrthoDB" id="2647100at2759"/>
<proteinExistence type="predicted"/>
<dbReference type="AlphaFoldDB" id="A0A0D0DH01"/>
<keyword evidence="2" id="KW-1185">Reference proteome</keyword>
<name>A0A0D0DH01_9AGAM</name>
<dbReference type="EMBL" id="KN824940">
    <property type="protein sequence ID" value="KIK97347.1"/>
    <property type="molecule type" value="Genomic_DNA"/>
</dbReference>
<dbReference type="InParanoid" id="A0A0D0DH01"/>
<accession>A0A0D0DH01</accession>
<gene>
    <name evidence="1" type="ORF">PAXRUDRAFT_232371</name>
</gene>